<evidence type="ECO:0000313" key="3">
    <source>
        <dbReference type="Proteomes" id="UP001153292"/>
    </source>
</evidence>
<evidence type="ECO:0000313" key="2">
    <source>
        <dbReference type="EMBL" id="CAH0397758.1"/>
    </source>
</evidence>
<sequence length="137" mass="15723">MSFSGKKFRRVRAENIEELLKVSKANESVASILQSTTPTFSFTRIEDQTFTFHLQAENRQMTVTFTLGQETELERRDGTKVKVTYTLEADNVISQVIKSPDGKISYFRREFGDKEMKMTITIEGSDVAATVYYEQVE</sequence>
<protein>
    <recommendedName>
        <fullName evidence="4">Lipocalin/cytosolic fatty-acid binding domain-containing protein</fullName>
    </recommendedName>
</protein>
<keyword evidence="3" id="KW-1185">Reference proteome</keyword>
<dbReference type="CDD" id="cd00742">
    <property type="entry name" value="FABP"/>
    <property type="match status" value="1"/>
</dbReference>
<dbReference type="PANTHER" id="PTHR11955">
    <property type="entry name" value="FATTY ACID BINDING PROTEIN"/>
    <property type="match status" value="1"/>
</dbReference>
<name>A0ABN8AQG6_CHISP</name>
<comment type="similarity">
    <text evidence="1">Belongs to the calycin superfamily. Fatty-acid binding protein (FABP) family.</text>
</comment>
<evidence type="ECO:0000256" key="1">
    <source>
        <dbReference type="ARBA" id="ARBA00008390"/>
    </source>
</evidence>
<organism evidence="2 3">
    <name type="scientific">Chilo suppressalis</name>
    <name type="common">Asiatic rice borer moth</name>
    <dbReference type="NCBI Taxonomy" id="168631"/>
    <lineage>
        <taxon>Eukaryota</taxon>
        <taxon>Metazoa</taxon>
        <taxon>Ecdysozoa</taxon>
        <taxon>Arthropoda</taxon>
        <taxon>Hexapoda</taxon>
        <taxon>Insecta</taxon>
        <taxon>Pterygota</taxon>
        <taxon>Neoptera</taxon>
        <taxon>Endopterygota</taxon>
        <taxon>Lepidoptera</taxon>
        <taxon>Glossata</taxon>
        <taxon>Ditrysia</taxon>
        <taxon>Pyraloidea</taxon>
        <taxon>Crambidae</taxon>
        <taxon>Crambinae</taxon>
        <taxon>Chilo</taxon>
    </lineage>
</organism>
<dbReference type="SUPFAM" id="SSF50814">
    <property type="entry name" value="Lipocalins"/>
    <property type="match status" value="1"/>
</dbReference>
<dbReference type="Proteomes" id="UP001153292">
    <property type="component" value="Chromosome 10"/>
</dbReference>
<accession>A0ABN8AQG6</accession>
<dbReference type="InterPro" id="IPR012674">
    <property type="entry name" value="Calycin"/>
</dbReference>
<dbReference type="Gene3D" id="2.40.128.20">
    <property type="match status" value="1"/>
</dbReference>
<dbReference type="EMBL" id="OU963903">
    <property type="protein sequence ID" value="CAH0397758.1"/>
    <property type="molecule type" value="Genomic_DNA"/>
</dbReference>
<evidence type="ECO:0008006" key="4">
    <source>
        <dbReference type="Google" id="ProtNLM"/>
    </source>
</evidence>
<dbReference type="InterPro" id="IPR031259">
    <property type="entry name" value="ILBP"/>
</dbReference>
<proteinExistence type="inferred from homology"/>
<reference evidence="2" key="1">
    <citation type="submission" date="2021-12" db="EMBL/GenBank/DDBJ databases">
        <authorList>
            <person name="King R."/>
        </authorList>
    </citation>
    <scope>NUCLEOTIDE SEQUENCE</scope>
</reference>
<gene>
    <name evidence="2" type="ORF">CHILSU_LOCUS842</name>
</gene>